<name>A0A2P7YHX1_9ASCO</name>
<dbReference type="PANTHER" id="PTHR40018">
    <property type="entry name" value="[PSI+] INDUCTION PROTEIN 2"/>
    <property type="match status" value="1"/>
</dbReference>
<dbReference type="Proteomes" id="UP000241107">
    <property type="component" value="Unassembled WGS sequence"/>
</dbReference>
<evidence type="ECO:0000313" key="3">
    <source>
        <dbReference type="EMBL" id="PSK35571.1"/>
    </source>
</evidence>
<accession>A0A2P7YHX1</accession>
<keyword evidence="4" id="KW-1185">Reference proteome</keyword>
<dbReference type="EMBL" id="PYFQ01000014">
    <property type="protein sequence ID" value="PSK35571.1"/>
    <property type="molecule type" value="Genomic_DNA"/>
</dbReference>
<dbReference type="GO" id="GO:0005886">
    <property type="term" value="C:plasma membrane"/>
    <property type="evidence" value="ECO:0007669"/>
    <property type="project" value="TreeGrafter"/>
</dbReference>
<evidence type="ECO:0000256" key="1">
    <source>
        <dbReference type="SAM" id="MobiDB-lite"/>
    </source>
</evidence>
<dbReference type="RefSeq" id="XP_024712062.1">
    <property type="nucleotide sequence ID" value="XM_024859680.1"/>
</dbReference>
<comment type="caution">
    <text evidence="3">The sequence shown here is derived from an EMBL/GenBank/DDBJ whole genome shotgun (WGS) entry which is preliminary data.</text>
</comment>
<proteinExistence type="predicted"/>
<keyword evidence="2" id="KW-1133">Transmembrane helix</keyword>
<sequence length="137" mass="15242">MYIPTCPKDIVSGLSRRDVRSTAESFKSWDTCMDNTTCKIVAIVGIVLACIVAISILTTLFRCCCLGLSCAQAICCCCSRGNRRPQPRQMQDPYHNANMYPRSQPMAQAQPAYYPTNSYDSYRKPSPYNAGTGYRAT</sequence>
<feature type="region of interest" description="Disordered" evidence="1">
    <location>
        <begin position="112"/>
        <end position="137"/>
    </location>
</feature>
<evidence type="ECO:0000313" key="4">
    <source>
        <dbReference type="Proteomes" id="UP000241107"/>
    </source>
</evidence>
<dbReference type="GO" id="GO:0005935">
    <property type="term" value="C:cellular bud neck"/>
    <property type="evidence" value="ECO:0007669"/>
    <property type="project" value="TreeGrafter"/>
</dbReference>
<evidence type="ECO:0000256" key="2">
    <source>
        <dbReference type="SAM" id="Phobius"/>
    </source>
</evidence>
<dbReference type="STRING" id="418784.A0A2P7YHX1"/>
<dbReference type="AlphaFoldDB" id="A0A2P7YHX1"/>
<dbReference type="VEuPathDB" id="FungiDB:C7M61_004360"/>
<dbReference type="GeneID" id="36567747"/>
<keyword evidence="2" id="KW-0472">Membrane</keyword>
<dbReference type="InterPro" id="IPR037504">
    <property type="entry name" value="PSI_induc_2"/>
</dbReference>
<dbReference type="OrthoDB" id="3980401at2759"/>
<feature type="transmembrane region" description="Helical" evidence="2">
    <location>
        <begin position="40"/>
        <end position="61"/>
    </location>
</feature>
<gene>
    <name evidence="3" type="ORF">C7M61_004360</name>
</gene>
<dbReference type="PANTHER" id="PTHR40018:SF1">
    <property type="entry name" value="[PSI+] INDUCTION PROTEIN 2"/>
    <property type="match status" value="1"/>
</dbReference>
<keyword evidence="2" id="KW-0812">Transmembrane</keyword>
<organism evidence="3 4">
    <name type="scientific">Candidozyma pseudohaemuli</name>
    <dbReference type="NCBI Taxonomy" id="418784"/>
    <lineage>
        <taxon>Eukaryota</taxon>
        <taxon>Fungi</taxon>
        <taxon>Dikarya</taxon>
        <taxon>Ascomycota</taxon>
        <taxon>Saccharomycotina</taxon>
        <taxon>Pichiomycetes</taxon>
        <taxon>Metschnikowiaceae</taxon>
        <taxon>Candidozyma</taxon>
    </lineage>
</organism>
<protein>
    <submittedName>
        <fullName evidence="3">Uncharacterized protein</fullName>
    </submittedName>
</protein>
<reference evidence="3 4" key="1">
    <citation type="submission" date="2018-03" db="EMBL/GenBank/DDBJ databases">
        <title>Candida pseudohaemulonii genome assembly and annotation.</title>
        <authorList>
            <person name="Munoz J.F."/>
            <person name="Gade L.G."/>
            <person name="Chow N.A."/>
            <person name="Litvintseva A.P."/>
            <person name="Loparev V.N."/>
            <person name="Cuomo C.A."/>
        </authorList>
    </citation>
    <scope>NUCLEOTIDE SEQUENCE [LARGE SCALE GENOMIC DNA]</scope>
    <source>
        <strain evidence="3 4">B12108</strain>
    </source>
</reference>